<name>A0A8S5LDX2_9CAUD</name>
<organism evidence="1">
    <name type="scientific">Siphoviridae sp. ctj495</name>
    <dbReference type="NCBI Taxonomy" id="2823592"/>
    <lineage>
        <taxon>Viruses</taxon>
        <taxon>Duplodnaviria</taxon>
        <taxon>Heunggongvirae</taxon>
        <taxon>Uroviricota</taxon>
        <taxon>Caudoviricetes</taxon>
    </lineage>
</organism>
<proteinExistence type="predicted"/>
<dbReference type="EMBL" id="BK014692">
    <property type="protein sequence ID" value="DAD68126.1"/>
    <property type="molecule type" value="Genomic_DNA"/>
</dbReference>
<accession>A0A8S5LDX2</accession>
<sequence length="37" mass="4216">MSSTRSKPLKRPTETSSYIPTWGIGFSKERIWNSDNG</sequence>
<reference evidence="1" key="1">
    <citation type="journal article" date="2021" name="Proc. Natl. Acad. Sci. U.S.A.">
        <title>A Catalog of Tens of Thousands of Viruses from Human Metagenomes Reveals Hidden Associations with Chronic Diseases.</title>
        <authorList>
            <person name="Tisza M.J."/>
            <person name="Buck C.B."/>
        </authorList>
    </citation>
    <scope>NUCLEOTIDE SEQUENCE</scope>
    <source>
        <strain evidence="1">Ctj495</strain>
    </source>
</reference>
<evidence type="ECO:0000313" key="1">
    <source>
        <dbReference type="EMBL" id="DAD68126.1"/>
    </source>
</evidence>
<protein>
    <submittedName>
        <fullName evidence="1">Uncharacterized protein</fullName>
    </submittedName>
</protein>